<gene>
    <name evidence="1" type="ORF">METZ01_LOCUS173572</name>
</gene>
<reference evidence="1" key="1">
    <citation type="submission" date="2018-05" db="EMBL/GenBank/DDBJ databases">
        <authorList>
            <person name="Lanie J.A."/>
            <person name="Ng W.-L."/>
            <person name="Kazmierczak K.M."/>
            <person name="Andrzejewski T.M."/>
            <person name="Davidsen T.M."/>
            <person name="Wayne K.J."/>
            <person name="Tettelin H."/>
            <person name="Glass J.I."/>
            <person name="Rusch D."/>
            <person name="Podicherti R."/>
            <person name="Tsui H.-C.T."/>
            <person name="Winkler M.E."/>
        </authorList>
    </citation>
    <scope>NUCLEOTIDE SEQUENCE</scope>
</reference>
<accession>A0A382C3R1</accession>
<protein>
    <submittedName>
        <fullName evidence="1">Uncharacterized protein</fullName>
    </submittedName>
</protein>
<organism evidence="1">
    <name type="scientific">marine metagenome</name>
    <dbReference type="NCBI Taxonomy" id="408172"/>
    <lineage>
        <taxon>unclassified sequences</taxon>
        <taxon>metagenomes</taxon>
        <taxon>ecological metagenomes</taxon>
    </lineage>
</organism>
<evidence type="ECO:0000313" key="1">
    <source>
        <dbReference type="EMBL" id="SVB20718.1"/>
    </source>
</evidence>
<dbReference type="EMBL" id="UINC01032670">
    <property type="protein sequence ID" value="SVB20718.1"/>
    <property type="molecule type" value="Genomic_DNA"/>
</dbReference>
<dbReference type="AlphaFoldDB" id="A0A382C3R1"/>
<name>A0A382C3R1_9ZZZZ</name>
<proteinExistence type="predicted"/>
<sequence length="54" mass="5684">MTAQSNEEDSKAIDSALDSTNEILESYNAALDLAIATEDTAGSIPIISEILSKL</sequence>